<dbReference type="Proteomes" id="UP001470230">
    <property type="component" value="Unassembled WGS sequence"/>
</dbReference>
<sequence length="372" mass="44104">MEIQKYLQQMEELQSLVLILLDNSEFDESDYKNLIQFITKHEIQTKKDNLQHFLQILSNIYSKHHRDVGFSSKIEKILLEFQSNIKQTLSNSSLYNIFQSNKGILLFLLNQNILTLDESIFYSIIETREENGVKFCHFFIPEIKKFAEERGIKIDESELFDLEPDDLVNYEDKRKMGENESYVCALIRQDLVEEFVSFVTRSNFNLKSQIKKSIYETHSFLNSVNPTLIEYAAFFGSIQIFQYLMMNNAEYDESLWLYAIHSNNAELIHVIEGMKIISSYEKCFVESIKCHHNEIANYIFNNYMNENQPISSYFQLCFEYHNFSFFTEKFNESQLFCFFCNSNYLAIVKLLLLDRKDEIESATTILLFIIFK</sequence>
<name>A0ABR2HCV1_9EUKA</name>
<evidence type="ECO:0008006" key="3">
    <source>
        <dbReference type="Google" id="ProtNLM"/>
    </source>
</evidence>
<reference evidence="1 2" key="1">
    <citation type="submission" date="2024-04" db="EMBL/GenBank/DDBJ databases">
        <title>Tritrichomonas musculus Genome.</title>
        <authorList>
            <person name="Alves-Ferreira E."/>
            <person name="Grigg M."/>
            <person name="Lorenzi H."/>
            <person name="Galac M."/>
        </authorList>
    </citation>
    <scope>NUCLEOTIDE SEQUENCE [LARGE SCALE GENOMIC DNA]</scope>
    <source>
        <strain evidence="1 2">EAF2021</strain>
    </source>
</reference>
<keyword evidence="2" id="KW-1185">Reference proteome</keyword>
<protein>
    <recommendedName>
        <fullName evidence="3">DUF3447 domain-containing protein</fullName>
    </recommendedName>
</protein>
<comment type="caution">
    <text evidence="1">The sequence shown here is derived from an EMBL/GenBank/DDBJ whole genome shotgun (WGS) entry which is preliminary data.</text>
</comment>
<organism evidence="1 2">
    <name type="scientific">Tritrichomonas musculus</name>
    <dbReference type="NCBI Taxonomy" id="1915356"/>
    <lineage>
        <taxon>Eukaryota</taxon>
        <taxon>Metamonada</taxon>
        <taxon>Parabasalia</taxon>
        <taxon>Tritrichomonadida</taxon>
        <taxon>Tritrichomonadidae</taxon>
        <taxon>Tritrichomonas</taxon>
    </lineage>
</organism>
<accession>A0ABR2HCV1</accession>
<dbReference type="EMBL" id="JAPFFF010000033">
    <property type="protein sequence ID" value="KAK8844191.1"/>
    <property type="molecule type" value="Genomic_DNA"/>
</dbReference>
<proteinExistence type="predicted"/>
<dbReference type="PANTHER" id="PTHR24159:SF5">
    <property type="entry name" value="ANK_REP_REGION DOMAIN-CONTAINING PROTEIN"/>
    <property type="match status" value="1"/>
</dbReference>
<dbReference type="InterPro" id="IPR036770">
    <property type="entry name" value="Ankyrin_rpt-contain_sf"/>
</dbReference>
<evidence type="ECO:0000313" key="2">
    <source>
        <dbReference type="Proteomes" id="UP001470230"/>
    </source>
</evidence>
<gene>
    <name evidence="1" type="ORF">M9Y10_024396</name>
</gene>
<dbReference type="PANTHER" id="PTHR24159">
    <property type="match status" value="1"/>
</dbReference>
<evidence type="ECO:0000313" key="1">
    <source>
        <dbReference type="EMBL" id="KAK8844191.1"/>
    </source>
</evidence>
<dbReference type="SUPFAM" id="SSF48403">
    <property type="entry name" value="Ankyrin repeat"/>
    <property type="match status" value="1"/>
</dbReference>